<evidence type="ECO:0000256" key="1">
    <source>
        <dbReference type="SAM" id="MobiDB-lite"/>
    </source>
</evidence>
<evidence type="ECO:0000313" key="5">
    <source>
        <dbReference type="Proteomes" id="UP000253740"/>
    </source>
</evidence>
<feature type="compositionally biased region" description="Polar residues" evidence="1">
    <location>
        <begin position="182"/>
        <end position="193"/>
    </location>
</feature>
<dbReference type="EMBL" id="DF970196">
    <property type="protein sequence ID" value="GAP66258.1"/>
    <property type="molecule type" value="Genomic_DNA"/>
</dbReference>
<organism evidence="4">
    <name type="scientific">Mizugakiibacter sediminis</name>
    <dbReference type="NCBI Taxonomy" id="1475481"/>
    <lineage>
        <taxon>Bacteria</taxon>
        <taxon>Pseudomonadati</taxon>
        <taxon>Pseudomonadota</taxon>
        <taxon>Gammaproteobacteria</taxon>
        <taxon>Lysobacterales</taxon>
        <taxon>Rhodanobacteraceae</taxon>
        <taxon>Mizugakiibacter</taxon>
    </lineage>
</organism>
<sequence>MSLHRLMHRAAAATQAGVRQALRGVLRRLDATQPLPPAQVAGLAGEKLAVELMQHYGIASAPLAGAEVIVLPIGGASAHGVIIASVDGRYRIQLQPGEVALHTDEGDHVHLKRGRLVEVVTDTLLVQAGTKVRFESPRLELTGDAQIDGNAHADGDVSDGVRSMQADRDIYNAHTHGGVSPGGSNTAPPNQQE</sequence>
<dbReference type="InterPro" id="IPR013046">
    <property type="entry name" value="GpV/Gp45"/>
</dbReference>
<dbReference type="EMBL" id="DF952378">
    <property type="protein sequence ID" value="GAN44689.1"/>
    <property type="molecule type" value="Genomic_DNA"/>
</dbReference>
<accession>A0A0K8QN21</accession>
<evidence type="ECO:0000313" key="4">
    <source>
        <dbReference type="EMBL" id="GAP66258.1"/>
    </source>
</evidence>
<dbReference type="HOGENOM" id="CLU_108409_3_0_6"/>
<feature type="region of interest" description="Disordered" evidence="1">
    <location>
        <begin position="167"/>
        <end position="193"/>
    </location>
</feature>
<dbReference type="AlphaFoldDB" id="A0A0K8QN21"/>
<dbReference type="STRING" id="1475481.GCA_000953855_01591"/>
<protein>
    <submittedName>
        <fullName evidence="3 4">Baseplate assembly protein</fullName>
    </submittedName>
</protein>
<dbReference type="InterPro" id="IPR053861">
    <property type="entry name" value="Phage_Mu_Gp45_N"/>
</dbReference>
<dbReference type="Pfam" id="PF06890">
    <property type="entry name" value="Phage_Mu_Gp45"/>
    <property type="match status" value="1"/>
</dbReference>
<evidence type="ECO:0000313" key="3">
    <source>
        <dbReference type="EMBL" id="GAN44689.1"/>
    </source>
</evidence>
<name>A0A0K8QN21_9GAMM</name>
<keyword evidence="5" id="KW-1185">Reference proteome</keyword>
<dbReference type="NCBIfam" id="TIGR01644">
    <property type="entry name" value="phage_P2_V"/>
    <property type="match status" value="1"/>
</dbReference>
<evidence type="ECO:0000259" key="2">
    <source>
        <dbReference type="Pfam" id="PF06890"/>
    </source>
</evidence>
<dbReference type="RefSeq" id="WP_201797470.1">
    <property type="nucleotide sequence ID" value="NZ_DF970196.1"/>
</dbReference>
<reference evidence="3" key="1">
    <citation type="submission" date="2015-03" db="EMBL/GenBank/DDBJ databases">
        <title>Draft genome sequence of Mizugakiibacter sediminis skMP5.</title>
        <authorList>
            <person name="Watanabe T."/>
            <person name="Kojima H."/>
            <person name="Fukui M."/>
        </authorList>
    </citation>
    <scope>NUCLEOTIDE SEQUENCE</scope>
    <source>
        <strain evidence="3">SkMP5</strain>
    </source>
</reference>
<dbReference type="InterPro" id="IPR014462">
    <property type="entry name" value="Phage_Mu_Gp45"/>
</dbReference>
<gene>
    <name evidence="3" type="ORF">MBSD_1224</name>
    <name evidence="4" type="ORF">MBSD_n1562</name>
</gene>
<proteinExistence type="predicted"/>
<feature type="domain" description="Bacteriophage Mu Gp45 N-terminal" evidence="2">
    <location>
        <begin position="23"/>
        <end position="89"/>
    </location>
</feature>
<reference evidence="4" key="2">
    <citation type="submission" date="2015-08" db="EMBL/GenBank/DDBJ databases">
        <title>Complete DNA Sequence of Pseudomonas syringae pv. actinidiae, the Causal Agent of Kiwifruit Canker Disease.</title>
        <authorList>
            <person name="Rikkerink E.H.A."/>
            <person name="Fineran P.C."/>
        </authorList>
    </citation>
    <scope>NUCLEOTIDE SEQUENCE</scope>
    <source>
        <strain evidence="4">SkMP5</strain>
    </source>
</reference>
<dbReference type="Proteomes" id="UP000253740">
    <property type="component" value="Unassembled WGS sequence"/>
</dbReference>
<dbReference type="PIRSF" id="PIRSF012337">
    <property type="entry name" value="gp45"/>
    <property type="match status" value="1"/>
</dbReference>